<name>A0A161X3D0_9CLOT</name>
<dbReference type="Gene3D" id="1.10.287.130">
    <property type="match status" value="1"/>
</dbReference>
<evidence type="ECO:0000256" key="7">
    <source>
        <dbReference type="ARBA" id="ARBA00022692"/>
    </source>
</evidence>
<evidence type="ECO:0000256" key="4">
    <source>
        <dbReference type="ARBA" id="ARBA00022475"/>
    </source>
</evidence>
<keyword evidence="13 14" id="KW-0472">Membrane</keyword>
<dbReference type="Proteomes" id="UP000076603">
    <property type="component" value="Unassembled WGS sequence"/>
</dbReference>
<dbReference type="CDD" id="cd06225">
    <property type="entry name" value="HAMP"/>
    <property type="match status" value="1"/>
</dbReference>
<dbReference type="InterPro" id="IPR003660">
    <property type="entry name" value="HAMP_dom"/>
</dbReference>
<dbReference type="SUPFAM" id="SSF47384">
    <property type="entry name" value="Homodimeric domain of signal transducing histidine kinase"/>
    <property type="match status" value="1"/>
</dbReference>
<keyword evidence="12" id="KW-0902">Two-component regulatory system</keyword>
<dbReference type="RefSeq" id="WP_066618790.1">
    <property type="nucleotide sequence ID" value="NZ_FQXL01000010.1"/>
</dbReference>
<evidence type="ECO:0000256" key="2">
    <source>
        <dbReference type="ARBA" id="ARBA00004651"/>
    </source>
</evidence>
<evidence type="ECO:0000256" key="5">
    <source>
        <dbReference type="ARBA" id="ARBA00022553"/>
    </source>
</evidence>
<sequence>MRTIRTKLFVLFSIFMVLLVLCGILLNAFFLERYYIYKNRAVFIETSKKISEEYVNNRKNIANFINLIDRVDGISCIITDREQSVKYNSFPQKPGPDAMRLPGEIEQLALQNENKLLRKYVYSVVSKPNDQAPKLVFISRLDNGDLIILRKPLKGINESVSIANQFYIFAGLVLILLGGIFIFIFSKTITRPVIEMSKVAEGISNLEFNKRVLYDSDDELGSLGKSINKISEKLSDSMDALKQDVERRKQLVRNISHELKTPIGVIKGYAEGLKYGVADDAEKTQKYCIVIAEECNRMDNMVRELLNLSMLEAGLFQLNISKFDVGGVIQKLSERFEAVFVEKDITLHLNIQKNLVVDADYELLERVVNNYITNAINHAEGMKYIKVTVEKKDNGVRVSVFNTGKHIPENDLVNIWDVFYKIDKSRARQYGGHGLGLSIVRLIAELHGGITGVENVDDGVLFFIEIP</sequence>
<feature type="transmembrane region" description="Helical" evidence="14">
    <location>
        <begin position="9"/>
        <end position="31"/>
    </location>
</feature>
<dbReference type="PANTHER" id="PTHR45528:SF1">
    <property type="entry name" value="SENSOR HISTIDINE KINASE CPXA"/>
    <property type="match status" value="1"/>
</dbReference>
<evidence type="ECO:0000256" key="3">
    <source>
        <dbReference type="ARBA" id="ARBA00012438"/>
    </source>
</evidence>
<dbReference type="InterPro" id="IPR036097">
    <property type="entry name" value="HisK_dim/P_sf"/>
</dbReference>
<dbReference type="Gene3D" id="6.10.340.10">
    <property type="match status" value="1"/>
</dbReference>
<dbReference type="AlphaFoldDB" id="A0A161X3D0"/>
<dbReference type="Gene3D" id="3.30.565.10">
    <property type="entry name" value="Histidine kinase-like ATPase, C-terminal domain"/>
    <property type="match status" value="1"/>
</dbReference>
<keyword evidence="6 17" id="KW-0808">Transferase</keyword>
<keyword evidence="8" id="KW-0547">Nucleotide-binding</keyword>
<dbReference type="InterPro" id="IPR003594">
    <property type="entry name" value="HATPase_dom"/>
</dbReference>
<comment type="catalytic activity">
    <reaction evidence="1">
        <text>ATP + protein L-histidine = ADP + protein N-phospho-L-histidine.</text>
        <dbReference type="EC" id="2.7.13.3"/>
    </reaction>
</comment>
<dbReference type="EMBL" id="LWAE01000001">
    <property type="protein sequence ID" value="KZL93988.1"/>
    <property type="molecule type" value="Genomic_DNA"/>
</dbReference>
<dbReference type="InterPro" id="IPR003661">
    <property type="entry name" value="HisK_dim/P_dom"/>
</dbReference>
<dbReference type="GO" id="GO:0005886">
    <property type="term" value="C:plasma membrane"/>
    <property type="evidence" value="ECO:0007669"/>
    <property type="project" value="UniProtKB-SubCell"/>
</dbReference>
<dbReference type="PATRIC" id="fig|1121326.3.peg.998"/>
<keyword evidence="11 14" id="KW-1133">Transmembrane helix</keyword>
<evidence type="ECO:0000259" key="16">
    <source>
        <dbReference type="PROSITE" id="PS50885"/>
    </source>
</evidence>
<evidence type="ECO:0000256" key="9">
    <source>
        <dbReference type="ARBA" id="ARBA00022777"/>
    </source>
</evidence>
<keyword evidence="10" id="KW-0067">ATP-binding</keyword>
<evidence type="ECO:0000256" key="10">
    <source>
        <dbReference type="ARBA" id="ARBA00022840"/>
    </source>
</evidence>
<dbReference type="SUPFAM" id="SSF55874">
    <property type="entry name" value="ATPase domain of HSP90 chaperone/DNA topoisomerase II/histidine kinase"/>
    <property type="match status" value="1"/>
</dbReference>
<dbReference type="EC" id="2.7.13.3" evidence="3"/>
<comment type="subcellular location">
    <subcellularLocation>
        <location evidence="2">Cell membrane</location>
        <topology evidence="2">Multi-pass membrane protein</topology>
    </subcellularLocation>
</comment>
<keyword evidence="4" id="KW-1003">Cell membrane</keyword>
<proteinExistence type="predicted"/>
<dbReference type="InterPro" id="IPR005467">
    <property type="entry name" value="His_kinase_dom"/>
</dbReference>
<evidence type="ECO:0000259" key="15">
    <source>
        <dbReference type="PROSITE" id="PS50109"/>
    </source>
</evidence>
<dbReference type="InterPro" id="IPR036890">
    <property type="entry name" value="HATPase_C_sf"/>
</dbReference>
<dbReference type="Pfam" id="PF00512">
    <property type="entry name" value="HisKA"/>
    <property type="match status" value="1"/>
</dbReference>
<evidence type="ECO:0000256" key="11">
    <source>
        <dbReference type="ARBA" id="ARBA00022989"/>
    </source>
</evidence>
<evidence type="ECO:0000256" key="6">
    <source>
        <dbReference type="ARBA" id="ARBA00022679"/>
    </source>
</evidence>
<evidence type="ECO:0000313" key="18">
    <source>
        <dbReference type="Proteomes" id="UP000076603"/>
    </source>
</evidence>
<dbReference type="CDD" id="cd00082">
    <property type="entry name" value="HisKA"/>
    <property type="match status" value="1"/>
</dbReference>
<evidence type="ECO:0000256" key="13">
    <source>
        <dbReference type="ARBA" id="ARBA00023136"/>
    </source>
</evidence>
<dbReference type="OrthoDB" id="9762826at2"/>
<dbReference type="STRING" id="1121326.CLMAG_10410"/>
<evidence type="ECO:0000313" key="17">
    <source>
        <dbReference type="EMBL" id="KZL93988.1"/>
    </source>
</evidence>
<keyword evidence="9 17" id="KW-0418">Kinase</keyword>
<dbReference type="PRINTS" id="PR00344">
    <property type="entry name" value="BCTRLSENSOR"/>
</dbReference>
<dbReference type="FunFam" id="1.10.287.130:FF:000001">
    <property type="entry name" value="Two-component sensor histidine kinase"/>
    <property type="match status" value="1"/>
</dbReference>
<dbReference type="GO" id="GO:0005524">
    <property type="term" value="F:ATP binding"/>
    <property type="evidence" value="ECO:0007669"/>
    <property type="project" value="UniProtKB-KW"/>
</dbReference>
<protein>
    <recommendedName>
        <fullName evidence="3">histidine kinase</fullName>
        <ecNumber evidence="3">2.7.13.3</ecNumber>
    </recommendedName>
</protein>
<dbReference type="PANTHER" id="PTHR45528">
    <property type="entry name" value="SENSOR HISTIDINE KINASE CPXA"/>
    <property type="match status" value="1"/>
</dbReference>
<feature type="transmembrane region" description="Helical" evidence="14">
    <location>
        <begin position="166"/>
        <end position="186"/>
    </location>
</feature>
<dbReference type="SMART" id="SM00388">
    <property type="entry name" value="HisKA"/>
    <property type="match status" value="1"/>
</dbReference>
<gene>
    <name evidence="17" type="primary">cssS_1</name>
    <name evidence="17" type="ORF">CLMAG_10410</name>
</gene>
<organism evidence="17 18">
    <name type="scientific">Clostridium magnum DSM 2767</name>
    <dbReference type="NCBI Taxonomy" id="1121326"/>
    <lineage>
        <taxon>Bacteria</taxon>
        <taxon>Bacillati</taxon>
        <taxon>Bacillota</taxon>
        <taxon>Clostridia</taxon>
        <taxon>Eubacteriales</taxon>
        <taxon>Clostridiaceae</taxon>
        <taxon>Clostridium</taxon>
    </lineage>
</organism>
<evidence type="ECO:0000256" key="12">
    <source>
        <dbReference type="ARBA" id="ARBA00023012"/>
    </source>
</evidence>
<dbReference type="SMART" id="SM00387">
    <property type="entry name" value="HATPase_c"/>
    <property type="match status" value="1"/>
</dbReference>
<dbReference type="InterPro" id="IPR004358">
    <property type="entry name" value="Sig_transdc_His_kin-like_C"/>
</dbReference>
<dbReference type="GO" id="GO:0000155">
    <property type="term" value="F:phosphorelay sensor kinase activity"/>
    <property type="evidence" value="ECO:0007669"/>
    <property type="project" value="InterPro"/>
</dbReference>
<dbReference type="SMART" id="SM00304">
    <property type="entry name" value="HAMP"/>
    <property type="match status" value="1"/>
</dbReference>
<evidence type="ECO:0000256" key="1">
    <source>
        <dbReference type="ARBA" id="ARBA00000085"/>
    </source>
</evidence>
<dbReference type="InterPro" id="IPR050398">
    <property type="entry name" value="HssS/ArlS-like"/>
</dbReference>
<dbReference type="CDD" id="cd00075">
    <property type="entry name" value="HATPase"/>
    <property type="match status" value="1"/>
</dbReference>
<keyword evidence="18" id="KW-1185">Reference proteome</keyword>
<dbReference type="Pfam" id="PF00672">
    <property type="entry name" value="HAMP"/>
    <property type="match status" value="1"/>
</dbReference>
<dbReference type="SUPFAM" id="SSF158472">
    <property type="entry name" value="HAMP domain-like"/>
    <property type="match status" value="1"/>
</dbReference>
<dbReference type="PROSITE" id="PS50885">
    <property type="entry name" value="HAMP"/>
    <property type="match status" value="1"/>
</dbReference>
<dbReference type="PROSITE" id="PS50109">
    <property type="entry name" value="HIS_KIN"/>
    <property type="match status" value="1"/>
</dbReference>
<keyword evidence="5" id="KW-0597">Phosphoprotein</keyword>
<keyword evidence="7 14" id="KW-0812">Transmembrane</keyword>
<evidence type="ECO:0000256" key="8">
    <source>
        <dbReference type="ARBA" id="ARBA00022741"/>
    </source>
</evidence>
<accession>A0A161X3D0</accession>
<feature type="domain" description="Histidine kinase" evidence="15">
    <location>
        <begin position="254"/>
        <end position="467"/>
    </location>
</feature>
<dbReference type="Pfam" id="PF02518">
    <property type="entry name" value="HATPase_c"/>
    <property type="match status" value="1"/>
</dbReference>
<reference evidence="17 18" key="1">
    <citation type="submission" date="2016-04" db="EMBL/GenBank/DDBJ databases">
        <title>Genome sequence of Clostridium magnum DSM 2767.</title>
        <authorList>
            <person name="Poehlein A."/>
            <person name="Uhlig R."/>
            <person name="Fischer R."/>
            <person name="Bahl H."/>
            <person name="Daniel R."/>
        </authorList>
    </citation>
    <scope>NUCLEOTIDE SEQUENCE [LARGE SCALE GENOMIC DNA]</scope>
    <source>
        <strain evidence="17 18">DSM 2767</strain>
    </source>
</reference>
<comment type="caution">
    <text evidence="17">The sequence shown here is derived from an EMBL/GenBank/DDBJ whole genome shotgun (WGS) entry which is preliminary data.</text>
</comment>
<feature type="domain" description="HAMP" evidence="16">
    <location>
        <begin position="187"/>
        <end position="239"/>
    </location>
</feature>
<evidence type="ECO:0000256" key="14">
    <source>
        <dbReference type="SAM" id="Phobius"/>
    </source>
</evidence>